<reference evidence="3" key="1">
    <citation type="submission" date="2019-05" db="EMBL/GenBank/DDBJ databases">
        <authorList>
            <consortium name="Pathogen Informatics"/>
        </authorList>
    </citation>
    <scope>NUCLEOTIDE SEQUENCE [LARGE SCALE GENOMIC DNA]</scope>
    <source>
        <strain evidence="3">NCTC12965</strain>
    </source>
</reference>
<dbReference type="InterPro" id="IPR004702">
    <property type="entry name" value="PTS_sorb_EIIBC"/>
</dbReference>
<dbReference type="GO" id="GO:0009401">
    <property type="term" value="P:phosphoenolpyruvate-dependent sugar phosphotransferase system"/>
    <property type="evidence" value="ECO:0007669"/>
    <property type="project" value="InterPro"/>
</dbReference>
<dbReference type="GO" id="GO:0005886">
    <property type="term" value="C:plasma membrane"/>
    <property type="evidence" value="ECO:0007669"/>
    <property type="project" value="TreeGrafter"/>
</dbReference>
<name>A0A4U9WIC2_SERFO</name>
<dbReference type="GO" id="GO:0008982">
    <property type="term" value="F:protein-N(PI)-phosphohistidine-sugar phosphotransferase activity"/>
    <property type="evidence" value="ECO:0007669"/>
    <property type="project" value="InterPro"/>
</dbReference>
<evidence type="ECO:0000259" key="2">
    <source>
        <dbReference type="PROSITE" id="PS51102"/>
    </source>
</evidence>
<dbReference type="PANTHER" id="PTHR39427">
    <property type="match status" value="1"/>
</dbReference>
<gene>
    <name evidence="3" type="primary">srlE_2</name>
    <name evidence="3" type="ORF">NCTC12965_07895</name>
</gene>
<organism evidence="3">
    <name type="scientific">Serratia fonticola</name>
    <dbReference type="NCBI Taxonomy" id="47917"/>
    <lineage>
        <taxon>Bacteria</taxon>
        <taxon>Pseudomonadati</taxon>
        <taxon>Pseudomonadota</taxon>
        <taxon>Gammaproteobacteria</taxon>
        <taxon>Enterobacterales</taxon>
        <taxon>Yersiniaceae</taxon>
        <taxon>Serratia</taxon>
    </lineage>
</organism>
<evidence type="ECO:0000256" key="1">
    <source>
        <dbReference type="PROSITE-ProRule" id="PRU00425"/>
    </source>
</evidence>
<accession>A0A4U9WIC2</accession>
<dbReference type="EMBL" id="CABEEZ010000156">
    <property type="protein sequence ID" value="VTR59071.1"/>
    <property type="molecule type" value="Genomic_DNA"/>
</dbReference>
<dbReference type="PROSITE" id="PS51102">
    <property type="entry name" value="PTS_EIIB_TYPE_5"/>
    <property type="match status" value="1"/>
</dbReference>
<dbReference type="InterPro" id="IPR011618">
    <property type="entry name" value="PTS_EIIBC_GUT_N"/>
</dbReference>
<comment type="caution">
    <text evidence="1">Lacks conserved residue(s) required for the propagation of feature annotation.</text>
</comment>
<dbReference type="EC" id="2.7.1.69" evidence="3"/>
<dbReference type="PANTHER" id="PTHR39427:SF1">
    <property type="entry name" value="PTS SYSTEM GLUCITOL_SORBITOL-SPECIFIC EIIB COMPONENT"/>
    <property type="match status" value="1"/>
</dbReference>
<evidence type="ECO:0000313" key="3">
    <source>
        <dbReference type="EMBL" id="VTR59071.1"/>
    </source>
</evidence>
<proteinExistence type="predicted"/>
<dbReference type="Pfam" id="PF03612">
    <property type="entry name" value="EIIBC-GUT_N"/>
    <property type="match status" value="1"/>
</dbReference>
<protein>
    <submittedName>
        <fullName evidence="3">Glucitol/sorbitol-specific phosphotransferase enzyme IIB component</fullName>
        <ecNumber evidence="3">2.7.1.69</ecNumber>
    </submittedName>
</protein>
<feature type="domain" description="PTS EIIB type-5" evidence="2">
    <location>
        <begin position="1"/>
        <end position="124"/>
    </location>
</feature>
<sequence>MVWRLLTVGGTLRCGIYPKRRIPTINIHSTGRSGPLAQFILEDIYVSGVRENNISLIEVAQGAETPPLTEKQPQPKVRDYDTSKKITEQSDGLLAKVGMGMGSVVAVFFQSGRDTIDTVLKNHSAVYGLRLGADRHHHGLWSG</sequence>
<dbReference type="AlphaFoldDB" id="A0A4U9WIC2"/>
<keyword evidence="3" id="KW-0808">Transferase</keyword>